<dbReference type="OrthoDB" id="94039at2759"/>
<proteinExistence type="predicted"/>
<dbReference type="STRING" id="231916.A0A409WDL6"/>
<evidence type="ECO:0000313" key="2">
    <source>
        <dbReference type="EMBL" id="PPQ76614.1"/>
    </source>
</evidence>
<protein>
    <recommendedName>
        <fullName evidence="1">AB hydrolase-1 domain-containing protein</fullName>
    </recommendedName>
</protein>
<evidence type="ECO:0000313" key="3">
    <source>
        <dbReference type="Proteomes" id="UP000284706"/>
    </source>
</evidence>
<name>A0A409WDL6_9AGAR</name>
<feature type="domain" description="AB hydrolase-1" evidence="1">
    <location>
        <begin position="8"/>
        <end position="259"/>
    </location>
</feature>
<dbReference type="EMBL" id="NHYE01005140">
    <property type="protein sequence ID" value="PPQ76614.1"/>
    <property type="molecule type" value="Genomic_DNA"/>
</dbReference>
<comment type="caution">
    <text evidence="2">The sequence shown here is derived from an EMBL/GenBank/DDBJ whole genome shotgun (WGS) entry which is preliminary data.</text>
</comment>
<feature type="non-terminal residue" evidence="2">
    <location>
        <position position="1"/>
    </location>
</feature>
<dbReference type="SUPFAM" id="SSF53474">
    <property type="entry name" value="alpha/beta-Hydrolases"/>
    <property type="match status" value="1"/>
</dbReference>
<reference evidence="2 3" key="1">
    <citation type="journal article" date="2018" name="Evol. Lett.">
        <title>Horizontal gene cluster transfer increased hallucinogenic mushroom diversity.</title>
        <authorList>
            <person name="Reynolds H.T."/>
            <person name="Vijayakumar V."/>
            <person name="Gluck-Thaler E."/>
            <person name="Korotkin H.B."/>
            <person name="Matheny P.B."/>
            <person name="Slot J.C."/>
        </authorList>
    </citation>
    <scope>NUCLEOTIDE SEQUENCE [LARGE SCALE GENOMIC DNA]</scope>
    <source>
        <strain evidence="2 3">SRW20</strain>
    </source>
</reference>
<dbReference type="Proteomes" id="UP000284706">
    <property type="component" value="Unassembled WGS sequence"/>
</dbReference>
<dbReference type="InParanoid" id="A0A409WDL6"/>
<organism evidence="2 3">
    <name type="scientific">Gymnopilus dilepis</name>
    <dbReference type="NCBI Taxonomy" id="231916"/>
    <lineage>
        <taxon>Eukaryota</taxon>
        <taxon>Fungi</taxon>
        <taxon>Dikarya</taxon>
        <taxon>Basidiomycota</taxon>
        <taxon>Agaricomycotina</taxon>
        <taxon>Agaricomycetes</taxon>
        <taxon>Agaricomycetidae</taxon>
        <taxon>Agaricales</taxon>
        <taxon>Agaricineae</taxon>
        <taxon>Hymenogastraceae</taxon>
        <taxon>Gymnopilus</taxon>
    </lineage>
</organism>
<dbReference type="InterPro" id="IPR000073">
    <property type="entry name" value="AB_hydrolase_1"/>
</dbReference>
<dbReference type="Gene3D" id="3.40.50.1820">
    <property type="entry name" value="alpha/beta hydrolase"/>
    <property type="match status" value="1"/>
</dbReference>
<keyword evidence="3" id="KW-1185">Reference proteome</keyword>
<gene>
    <name evidence="2" type="ORF">CVT26_012740</name>
</gene>
<accession>A0A409WDL6</accession>
<dbReference type="AlphaFoldDB" id="A0A409WDL6"/>
<dbReference type="Pfam" id="PF12697">
    <property type="entry name" value="Abhydrolase_6"/>
    <property type="match status" value="1"/>
</dbReference>
<dbReference type="InterPro" id="IPR029058">
    <property type="entry name" value="AB_hydrolase_fold"/>
</dbReference>
<evidence type="ECO:0000259" key="1">
    <source>
        <dbReference type="Pfam" id="PF12697"/>
    </source>
</evidence>
<sequence>SSVKIREIWTLDAPNHGDAAVLNEGALGPGSGFEHIFPWEEYGRSIHLFLSGLGKGVDVDFSGHNIVGIGHSMGAVSLALSLGYHPKLPYRALILCEVMLMNRELHVKATSSLVGGVERRRDVWPSKEEAYAVLKGRGAWRAWDGRVLRRFVEHGLRPLPTAEYPDKKDGVTLKCTRAQEMACYKDWLGPRRTYNSFGDIVRQVPTHLIYGAIDDYIAAEVKEDIVNNRAGGMQNLASFARVPGAGHLVPQVNPTGLAEKIYDALVIVSSSGAASRVAKL</sequence>